<dbReference type="InterPro" id="IPR009080">
    <property type="entry name" value="tRNAsynth_Ia_anticodon-bd"/>
</dbReference>
<keyword evidence="3" id="KW-0067">ATP-binding</keyword>
<keyword evidence="6" id="KW-1185">Reference proteome</keyword>
<proteinExistence type="predicted"/>
<evidence type="ECO:0000313" key="5">
    <source>
        <dbReference type="EMBL" id="MFC7383520.1"/>
    </source>
</evidence>
<dbReference type="SUPFAM" id="SSF47323">
    <property type="entry name" value="Anticodon-binding domain of a subclass of class I aminoacyl-tRNA synthetases"/>
    <property type="match status" value="1"/>
</dbReference>
<protein>
    <submittedName>
        <fullName evidence="5">Anticodon-binding protein</fullName>
    </submittedName>
</protein>
<dbReference type="RefSeq" id="WP_380827010.1">
    <property type="nucleotide sequence ID" value="NZ_JBHTCG010000008.1"/>
</dbReference>
<gene>
    <name evidence="5" type="ORF">ACFQSB_14965</name>
</gene>
<comment type="caution">
    <text evidence="5">The sequence shown here is derived from an EMBL/GenBank/DDBJ whole genome shotgun (WGS) entry which is preliminary data.</text>
</comment>
<dbReference type="InterPro" id="IPR008909">
    <property type="entry name" value="DALR_anticod-bd"/>
</dbReference>
<dbReference type="SMART" id="SM00836">
    <property type="entry name" value="DALR_1"/>
    <property type="match status" value="1"/>
</dbReference>
<name>A0ABW2P693_9ACTN</name>
<organism evidence="5 6">
    <name type="scientific">Sphaerisporangium rhizosphaerae</name>
    <dbReference type="NCBI Taxonomy" id="2269375"/>
    <lineage>
        <taxon>Bacteria</taxon>
        <taxon>Bacillati</taxon>
        <taxon>Actinomycetota</taxon>
        <taxon>Actinomycetes</taxon>
        <taxon>Streptosporangiales</taxon>
        <taxon>Streptosporangiaceae</taxon>
        <taxon>Sphaerisporangium</taxon>
    </lineage>
</organism>
<evidence type="ECO:0000256" key="3">
    <source>
        <dbReference type="ARBA" id="ARBA00022840"/>
    </source>
</evidence>
<reference evidence="6" key="1">
    <citation type="journal article" date="2019" name="Int. J. Syst. Evol. Microbiol.">
        <title>The Global Catalogue of Microorganisms (GCM) 10K type strain sequencing project: providing services to taxonomists for standard genome sequencing and annotation.</title>
        <authorList>
            <consortium name="The Broad Institute Genomics Platform"/>
            <consortium name="The Broad Institute Genome Sequencing Center for Infectious Disease"/>
            <person name="Wu L."/>
            <person name="Ma J."/>
        </authorList>
    </citation>
    <scope>NUCLEOTIDE SEQUENCE [LARGE SCALE GENOMIC DNA]</scope>
    <source>
        <strain evidence="6">CECT 7649</strain>
    </source>
</reference>
<feature type="domain" description="DALR anticodon binding" evidence="4">
    <location>
        <begin position="117"/>
        <end position="252"/>
    </location>
</feature>
<evidence type="ECO:0000256" key="1">
    <source>
        <dbReference type="ARBA" id="ARBA00022598"/>
    </source>
</evidence>
<evidence type="ECO:0000256" key="2">
    <source>
        <dbReference type="ARBA" id="ARBA00022741"/>
    </source>
</evidence>
<keyword evidence="2" id="KW-0547">Nucleotide-binding</keyword>
<evidence type="ECO:0000259" key="4">
    <source>
        <dbReference type="SMART" id="SM00836"/>
    </source>
</evidence>
<dbReference type="EMBL" id="JBHTCG010000008">
    <property type="protein sequence ID" value="MFC7383520.1"/>
    <property type="molecule type" value="Genomic_DNA"/>
</dbReference>
<dbReference type="Gene3D" id="1.10.730.10">
    <property type="entry name" value="Isoleucyl-tRNA Synthetase, Domain 1"/>
    <property type="match status" value="1"/>
</dbReference>
<evidence type="ECO:0000313" key="6">
    <source>
        <dbReference type="Proteomes" id="UP001596496"/>
    </source>
</evidence>
<sequence length="252" mass="26839">MRPIVAALRAVLGTPPVPEGSWEREAVYVSTAALRRAAGRPVPEVAAGLAAELRSVPGVRAVQARPNGFLVIELAVPGMIVPEILAEPPPPAPAHGGPLTAPWPDRPRGWSNPGFAVRYAYVRAGSVQRWARDLGLDAALWPEPGLAGVPGGSQGAPAAFRGESLDDRRDRAVLRVLAELPSRRAGRHSGRPAYLERLAWAYHEAFEHAPAIPMGDQAPTGTHVARLWMARAVRKVLGEELAELGQTPPGKI</sequence>
<accession>A0ABW2P693</accession>
<keyword evidence="1" id="KW-0436">Ligase</keyword>
<dbReference type="Proteomes" id="UP001596496">
    <property type="component" value="Unassembled WGS sequence"/>
</dbReference>